<dbReference type="GeneID" id="29518585"/>
<sequence length="311" mass="34358">MTDITDEMVNAYKAAYRKHVDDCLLGLIPAQTDDIMVEATRRGLSAALSRPIDPKAEVEPVAWRCRDEKWSEKYWHYFTKEPRHKEPNEVWEPLYASPSIVAPAGVKPKPLEWQNASTNWRMAKSIIGTYAVWPSSATNFLGQWLLQLNAETLALYPSEGEAKAAGQAHFDAAILSALTPAEKAGVGDGDARAAAIEDAASLVEDMVDDDCFPLAERHRIASAIRALSTTKPAQGDGELPDGWRMDRRTWRRYPFYIGEEEDLFFVRMHHKTAGVSSHIGTANTLTGAIKLADSLDLPDHAAALAAQEGTR</sequence>
<organism evidence="1 2">
    <name type="scientific">Ensifer adhaerens</name>
    <name type="common">Sinorhizobium morelense</name>
    <dbReference type="NCBI Taxonomy" id="106592"/>
    <lineage>
        <taxon>Bacteria</taxon>
        <taxon>Pseudomonadati</taxon>
        <taxon>Pseudomonadota</taxon>
        <taxon>Alphaproteobacteria</taxon>
        <taxon>Hyphomicrobiales</taxon>
        <taxon>Rhizobiaceae</taxon>
        <taxon>Sinorhizobium/Ensifer group</taxon>
        <taxon>Ensifer</taxon>
    </lineage>
</organism>
<accession>A0ABY8HCM8</accession>
<dbReference type="EMBL" id="CP121308">
    <property type="protein sequence ID" value="WFP89855.1"/>
    <property type="molecule type" value="Genomic_DNA"/>
</dbReference>
<name>A0ABY8HCM8_ENSAD</name>
<reference evidence="1 2" key="1">
    <citation type="submission" date="2023-03" db="EMBL/GenBank/DDBJ databases">
        <title>Comparative genome and transcriptome analysis combination mining strategies for increasing vitamin B12 production of Ensifer adhaerens strain.</title>
        <authorList>
            <person name="Yongheng L."/>
        </authorList>
    </citation>
    <scope>NUCLEOTIDE SEQUENCE [LARGE SCALE GENOMIC DNA]</scope>
    <source>
        <strain evidence="1 2">Casida A-T305</strain>
    </source>
</reference>
<protein>
    <submittedName>
        <fullName evidence="1">Uncharacterized protein</fullName>
    </submittedName>
</protein>
<gene>
    <name evidence="1" type="ORF">P4B07_14975</name>
</gene>
<dbReference type="RefSeq" id="WP_034806288.1">
    <property type="nucleotide sequence ID" value="NZ_CP015880.1"/>
</dbReference>
<dbReference type="Proteomes" id="UP001214094">
    <property type="component" value="Chromosome"/>
</dbReference>
<evidence type="ECO:0000313" key="2">
    <source>
        <dbReference type="Proteomes" id="UP001214094"/>
    </source>
</evidence>
<proteinExistence type="predicted"/>
<keyword evidence="2" id="KW-1185">Reference proteome</keyword>
<evidence type="ECO:0000313" key="1">
    <source>
        <dbReference type="EMBL" id="WFP89855.1"/>
    </source>
</evidence>